<keyword evidence="3" id="KW-1185">Reference proteome</keyword>
<protein>
    <submittedName>
        <fullName evidence="2">Uncharacterized protein</fullName>
    </submittedName>
</protein>
<keyword evidence="1" id="KW-0732">Signal</keyword>
<dbReference type="EMBL" id="LR743592">
    <property type="protein sequence ID" value="CAA2620946.1"/>
    <property type="molecule type" value="Genomic_DNA"/>
</dbReference>
<organism evidence="2">
    <name type="scientific">Spirodela intermedia</name>
    <name type="common">Intermediate duckweed</name>
    <dbReference type="NCBI Taxonomy" id="51605"/>
    <lineage>
        <taxon>Eukaryota</taxon>
        <taxon>Viridiplantae</taxon>
        <taxon>Streptophyta</taxon>
        <taxon>Embryophyta</taxon>
        <taxon>Tracheophyta</taxon>
        <taxon>Spermatophyta</taxon>
        <taxon>Magnoliopsida</taxon>
        <taxon>Liliopsida</taxon>
        <taxon>Araceae</taxon>
        <taxon>Lemnoideae</taxon>
        <taxon>Spirodela</taxon>
    </lineage>
</organism>
<evidence type="ECO:0000313" key="2">
    <source>
        <dbReference type="EMBL" id="CAA2620946.1"/>
    </source>
</evidence>
<proteinExistence type="predicted"/>
<dbReference type="PANTHER" id="PTHR31656">
    <property type="entry name" value="ROOT CAP DOMAIN-CONTAINING PROTEIN"/>
    <property type="match status" value="1"/>
</dbReference>
<feature type="signal peptide" evidence="1">
    <location>
        <begin position="1"/>
        <end position="25"/>
    </location>
</feature>
<dbReference type="Proteomes" id="UP001189122">
    <property type="component" value="Unassembled WGS sequence"/>
</dbReference>
<reference evidence="2 3" key="1">
    <citation type="submission" date="2019-12" db="EMBL/GenBank/DDBJ databases">
        <authorList>
            <person name="Scholz U."/>
            <person name="Mascher M."/>
            <person name="Fiebig A."/>
        </authorList>
    </citation>
    <scope>NUCLEOTIDE SEQUENCE</scope>
</reference>
<accession>A0A7I8ISZ3</accession>
<feature type="chain" id="PRO_5029899791" evidence="1">
    <location>
        <begin position="26"/>
        <end position="295"/>
    </location>
</feature>
<evidence type="ECO:0000313" key="3">
    <source>
        <dbReference type="Proteomes" id="UP001189122"/>
    </source>
</evidence>
<evidence type="ECO:0000256" key="1">
    <source>
        <dbReference type="SAM" id="SignalP"/>
    </source>
</evidence>
<dbReference type="EMBL" id="CACRZD030000005">
    <property type="protein sequence ID" value="CAA6660699.1"/>
    <property type="molecule type" value="Genomic_DNA"/>
</dbReference>
<gene>
    <name evidence="2" type="ORF">SI7747_05007115</name>
</gene>
<dbReference type="AlphaFoldDB" id="A0A7I8ISZ3"/>
<sequence length="295" mass="32976">MTWRWQSRALLFLTATSALFLTATADDGVSEQECEILHDIPNESPAFCPHNCFINCKTCSPVCVRCNVPGAICQNHRFVGADGITFYFHGKKDRDFCLVSDAHLNIYEHFIGRRGADMTRDFTWHRLYLCAEKTATWDDAVDRLNHRLDGETEDAKWSSTSSPTVFVVRTVGTNSVDVEAVGMFKVAAKAVPITEEESWILRYGITADDCFAHLELAFQFYSLTSDVHGVLARPTGMTTTAAGHVRRPKPLQPHLHQREVCRRRGGGLPPAMASERATLSCERGLRGCHVIVCKK</sequence>
<name>A0A7I8ISZ3_SPIIN</name>